<organism evidence="1 2">
    <name type="scientific">Candidatus Magnetoglobus multicellularis str. Araruama</name>
    <dbReference type="NCBI Taxonomy" id="890399"/>
    <lineage>
        <taxon>Bacteria</taxon>
        <taxon>Pseudomonadati</taxon>
        <taxon>Thermodesulfobacteriota</taxon>
        <taxon>Desulfobacteria</taxon>
        <taxon>Desulfobacterales</taxon>
        <taxon>Desulfobacteraceae</taxon>
        <taxon>Candidatus Magnetoglobus</taxon>
    </lineage>
</organism>
<evidence type="ECO:0000313" key="1">
    <source>
        <dbReference type="EMBL" id="ETR65756.1"/>
    </source>
</evidence>
<feature type="non-terminal residue" evidence="1">
    <location>
        <position position="191"/>
    </location>
</feature>
<reference evidence="2" key="1">
    <citation type="submission" date="2012-11" db="EMBL/GenBank/DDBJ databases">
        <authorList>
            <person name="Lucero-Rivera Y.E."/>
            <person name="Tovar-Ramirez D."/>
        </authorList>
    </citation>
    <scope>NUCLEOTIDE SEQUENCE [LARGE SCALE GENOMIC DNA]</scope>
    <source>
        <strain evidence="2">Araruama</strain>
    </source>
</reference>
<dbReference type="Proteomes" id="UP000189670">
    <property type="component" value="Unassembled WGS sequence"/>
</dbReference>
<name>A0A1V1NTE8_9BACT</name>
<comment type="caution">
    <text evidence="1">The sequence shown here is derived from an EMBL/GenBank/DDBJ whole genome shotgun (WGS) entry which is preliminary data.</text>
</comment>
<sequence>MSSFIRIPVQNPLIITVDESEKILKNNSNAVWFDILNDFNYVDYVEIAVSYYDALYDYNKYHNSVENHEGDQNETIEDARERLLKSRPTFDKSKPVLFEPNFLIPKEKVTSPYIAPGIVPHKCAGRKPKCFFALFKSFIGVSLMGFPSTPDMVFQNLVSNPAFARVCGFNPNISNDYHLDAIPSLRKIEQF</sequence>
<proteinExistence type="predicted"/>
<dbReference type="AlphaFoldDB" id="A0A1V1NTE8"/>
<evidence type="ECO:0000313" key="2">
    <source>
        <dbReference type="Proteomes" id="UP000189670"/>
    </source>
</evidence>
<dbReference type="EMBL" id="ATBP01002526">
    <property type="protein sequence ID" value="ETR65756.1"/>
    <property type="molecule type" value="Genomic_DNA"/>
</dbReference>
<protein>
    <submittedName>
        <fullName evidence="1">Uncharacterized protein</fullName>
    </submittedName>
</protein>
<accession>A0A1V1NTE8</accession>
<gene>
    <name evidence="1" type="ORF">OMM_13757</name>
</gene>